<dbReference type="InterPro" id="IPR005337">
    <property type="entry name" value="RapZ-like"/>
</dbReference>
<organism evidence="7 8">
    <name type="scientific">Allofournierella massiliensis</name>
    <dbReference type="NCBI Taxonomy" id="1650663"/>
    <lineage>
        <taxon>Bacteria</taxon>
        <taxon>Bacillati</taxon>
        <taxon>Bacillota</taxon>
        <taxon>Clostridia</taxon>
        <taxon>Eubacteriales</taxon>
        <taxon>Oscillospiraceae</taxon>
        <taxon>Allofournierella</taxon>
    </lineage>
</organism>
<dbReference type="AlphaFoldDB" id="A0A4R1R0G5"/>
<evidence type="ECO:0000259" key="5">
    <source>
        <dbReference type="Pfam" id="PF03668"/>
    </source>
</evidence>
<comment type="caution">
    <text evidence="7">The sequence shown here is derived from an EMBL/GenBank/DDBJ whole genome shotgun (WGS) entry which is preliminary data.</text>
</comment>
<keyword evidence="1 4" id="KW-0547">Nucleotide-binding</keyword>
<dbReference type="SUPFAM" id="SSF52540">
    <property type="entry name" value="P-loop containing nucleoside triphosphate hydrolases"/>
    <property type="match status" value="1"/>
</dbReference>
<sequence>MELLVVTGLSGAGKSLAVNALEDIGYFCIDNIPAGLMPRLLDFALQGETMLEKVAVVVDIRGCRTQSDVQEALTSMDSRQVPYQVLFLDASDDVLARRYKETRRIHPLCVQEGVSMTDAIEQERKILQPFFERADFVVDTSLLSAAQNKERICKLFLHQNQQPMVLTILSFGFKYGLPKEADVVFDVRCLPNPFYIPELKEKTGLDSEVVDYVMQFEQSQELLRRILDLLDYSLPMYIKEGKSQLTIAVGCTGGKHRSITFARKIAEHCQKLGYGPILYHRDQKRVY</sequence>
<feature type="domain" description="RapZ-like N-terminal" evidence="5">
    <location>
        <begin position="1"/>
        <end position="157"/>
    </location>
</feature>
<feature type="domain" description="RapZ C-terminal" evidence="6">
    <location>
        <begin position="165"/>
        <end position="283"/>
    </location>
</feature>
<reference evidence="7 8" key="1">
    <citation type="submission" date="2019-03" db="EMBL/GenBank/DDBJ databases">
        <title>Genomic Encyclopedia of Type Strains, Phase IV (KMG-IV): sequencing the most valuable type-strain genomes for metagenomic binning, comparative biology and taxonomic classification.</title>
        <authorList>
            <person name="Goeker M."/>
        </authorList>
    </citation>
    <scope>NUCLEOTIDE SEQUENCE [LARGE SCALE GENOMIC DNA]</scope>
    <source>
        <strain evidence="7 8">DSM 100451</strain>
    </source>
</reference>
<dbReference type="STRING" id="1650663.GCA_001486665_00490"/>
<dbReference type="Gene3D" id="3.40.50.300">
    <property type="entry name" value="P-loop containing nucleotide triphosphate hydrolases"/>
    <property type="match status" value="1"/>
</dbReference>
<evidence type="ECO:0000256" key="1">
    <source>
        <dbReference type="ARBA" id="ARBA00022741"/>
    </source>
</evidence>
<dbReference type="RefSeq" id="WP_058963003.1">
    <property type="nucleotide sequence ID" value="NZ_CABKVM010000012.1"/>
</dbReference>
<protein>
    <submittedName>
        <fullName evidence="7">UPF0042 nucleotide-binding protein</fullName>
    </submittedName>
</protein>
<proteinExistence type="inferred from homology"/>
<dbReference type="PIRSF" id="PIRSF005052">
    <property type="entry name" value="P-loopkin"/>
    <property type="match status" value="1"/>
</dbReference>
<evidence type="ECO:0000256" key="3">
    <source>
        <dbReference type="ARBA" id="ARBA00023134"/>
    </source>
</evidence>
<dbReference type="NCBIfam" id="NF003828">
    <property type="entry name" value="PRK05416.1"/>
    <property type="match status" value="1"/>
</dbReference>
<evidence type="ECO:0000259" key="6">
    <source>
        <dbReference type="Pfam" id="PF22740"/>
    </source>
</evidence>
<dbReference type="Pfam" id="PF03668">
    <property type="entry name" value="RapZ-like_N"/>
    <property type="match status" value="1"/>
</dbReference>
<evidence type="ECO:0000256" key="4">
    <source>
        <dbReference type="HAMAP-Rule" id="MF_00636"/>
    </source>
</evidence>
<feature type="binding site" evidence="4">
    <location>
        <begin position="8"/>
        <end position="15"/>
    </location>
    <ligand>
        <name>ATP</name>
        <dbReference type="ChEBI" id="CHEBI:30616"/>
    </ligand>
</feature>
<dbReference type="GeneID" id="97381995"/>
<feature type="binding site" evidence="4">
    <location>
        <begin position="59"/>
        <end position="62"/>
    </location>
    <ligand>
        <name>GTP</name>
        <dbReference type="ChEBI" id="CHEBI:37565"/>
    </ligand>
</feature>
<evidence type="ECO:0000313" key="8">
    <source>
        <dbReference type="Proteomes" id="UP000295184"/>
    </source>
</evidence>
<dbReference type="InterPro" id="IPR053931">
    <property type="entry name" value="RapZ_C"/>
</dbReference>
<keyword evidence="2 4" id="KW-0067">ATP-binding</keyword>
<dbReference type="Pfam" id="PF22740">
    <property type="entry name" value="PapZ_C"/>
    <property type="match status" value="1"/>
</dbReference>
<dbReference type="HAMAP" id="MF_00636">
    <property type="entry name" value="RapZ_like"/>
    <property type="match status" value="1"/>
</dbReference>
<dbReference type="Proteomes" id="UP000295184">
    <property type="component" value="Unassembled WGS sequence"/>
</dbReference>
<evidence type="ECO:0000313" key="7">
    <source>
        <dbReference type="EMBL" id="TCL58772.1"/>
    </source>
</evidence>
<dbReference type="PANTHER" id="PTHR30448:SF0">
    <property type="entry name" value="RNASE ADAPTER PROTEIN RAPZ"/>
    <property type="match status" value="1"/>
</dbReference>
<accession>A0A4R1R0G5</accession>
<dbReference type="GO" id="GO:0005524">
    <property type="term" value="F:ATP binding"/>
    <property type="evidence" value="ECO:0007669"/>
    <property type="project" value="UniProtKB-UniRule"/>
</dbReference>
<gene>
    <name evidence="7" type="ORF">EDD77_107134</name>
</gene>
<dbReference type="PANTHER" id="PTHR30448">
    <property type="entry name" value="RNASE ADAPTER PROTEIN RAPZ"/>
    <property type="match status" value="1"/>
</dbReference>
<dbReference type="InterPro" id="IPR027417">
    <property type="entry name" value="P-loop_NTPase"/>
</dbReference>
<name>A0A4R1R0G5_9FIRM</name>
<dbReference type="EMBL" id="SLUM01000007">
    <property type="protein sequence ID" value="TCL58772.1"/>
    <property type="molecule type" value="Genomic_DNA"/>
</dbReference>
<evidence type="ECO:0000256" key="2">
    <source>
        <dbReference type="ARBA" id="ARBA00022840"/>
    </source>
</evidence>
<dbReference type="InterPro" id="IPR053930">
    <property type="entry name" value="RapZ-like_N"/>
</dbReference>
<dbReference type="OrthoDB" id="9784461at2"/>
<dbReference type="GO" id="GO:0005525">
    <property type="term" value="F:GTP binding"/>
    <property type="evidence" value="ECO:0007669"/>
    <property type="project" value="UniProtKB-UniRule"/>
</dbReference>
<keyword evidence="3 4" id="KW-0342">GTP-binding</keyword>